<proteinExistence type="predicted"/>
<accession>A0AAN7AS58</accession>
<reference evidence="1" key="2">
    <citation type="submission" date="2023-05" db="EMBL/GenBank/DDBJ databases">
        <authorList>
            <consortium name="Lawrence Berkeley National Laboratory"/>
            <person name="Steindorff A."/>
            <person name="Hensen N."/>
            <person name="Bonometti L."/>
            <person name="Westerberg I."/>
            <person name="Brannstrom I.O."/>
            <person name="Guillou S."/>
            <person name="Cros-Aarteil S."/>
            <person name="Calhoun S."/>
            <person name="Haridas S."/>
            <person name="Kuo A."/>
            <person name="Mondo S."/>
            <person name="Pangilinan J."/>
            <person name="Riley R."/>
            <person name="Labutti K."/>
            <person name="Andreopoulos B."/>
            <person name="Lipzen A."/>
            <person name="Chen C."/>
            <person name="Yanf M."/>
            <person name="Daum C."/>
            <person name="Ng V."/>
            <person name="Clum A."/>
            <person name="Ohm R."/>
            <person name="Martin F."/>
            <person name="Silar P."/>
            <person name="Natvig D."/>
            <person name="Lalanne C."/>
            <person name="Gautier V."/>
            <person name="Ament-Velasquez S.L."/>
            <person name="Kruys A."/>
            <person name="Hutchinson M.I."/>
            <person name="Powell A.J."/>
            <person name="Barry K."/>
            <person name="Miller A.N."/>
            <person name="Grigoriev I.V."/>
            <person name="Debuchy R."/>
            <person name="Gladieux P."/>
            <person name="Thoren M.H."/>
            <person name="Johannesson H."/>
        </authorList>
    </citation>
    <scope>NUCLEOTIDE SEQUENCE</scope>
    <source>
        <strain evidence="1">CBS 315.58</strain>
    </source>
</reference>
<organism evidence="1 2">
    <name type="scientific">Triangularia verruculosa</name>
    <dbReference type="NCBI Taxonomy" id="2587418"/>
    <lineage>
        <taxon>Eukaryota</taxon>
        <taxon>Fungi</taxon>
        <taxon>Dikarya</taxon>
        <taxon>Ascomycota</taxon>
        <taxon>Pezizomycotina</taxon>
        <taxon>Sordariomycetes</taxon>
        <taxon>Sordariomycetidae</taxon>
        <taxon>Sordariales</taxon>
        <taxon>Podosporaceae</taxon>
        <taxon>Triangularia</taxon>
    </lineage>
</organism>
<reference evidence="1" key="1">
    <citation type="journal article" date="2023" name="Mol. Phylogenet. Evol.">
        <title>Genome-scale phylogeny and comparative genomics of the fungal order Sordariales.</title>
        <authorList>
            <person name="Hensen N."/>
            <person name="Bonometti L."/>
            <person name="Westerberg I."/>
            <person name="Brannstrom I.O."/>
            <person name="Guillou S."/>
            <person name="Cros-Aarteil S."/>
            <person name="Calhoun S."/>
            <person name="Haridas S."/>
            <person name="Kuo A."/>
            <person name="Mondo S."/>
            <person name="Pangilinan J."/>
            <person name="Riley R."/>
            <person name="LaButti K."/>
            <person name="Andreopoulos B."/>
            <person name="Lipzen A."/>
            <person name="Chen C."/>
            <person name="Yan M."/>
            <person name="Daum C."/>
            <person name="Ng V."/>
            <person name="Clum A."/>
            <person name="Steindorff A."/>
            <person name="Ohm R.A."/>
            <person name="Martin F."/>
            <person name="Silar P."/>
            <person name="Natvig D.O."/>
            <person name="Lalanne C."/>
            <person name="Gautier V."/>
            <person name="Ament-Velasquez S.L."/>
            <person name="Kruys A."/>
            <person name="Hutchinson M.I."/>
            <person name="Powell A.J."/>
            <person name="Barry K."/>
            <person name="Miller A.N."/>
            <person name="Grigoriev I.V."/>
            <person name="Debuchy R."/>
            <person name="Gladieux P."/>
            <person name="Hiltunen Thoren M."/>
            <person name="Johannesson H."/>
        </authorList>
    </citation>
    <scope>NUCLEOTIDE SEQUENCE</scope>
    <source>
        <strain evidence="1">CBS 315.58</strain>
    </source>
</reference>
<dbReference type="EMBL" id="MU863935">
    <property type="protein sequence ID" value="KAK4199161.1"/>
    <property type="molecule type" value="Genomic_DNA"/>
</dbReference>
<dbReference type="Proteomes" id="UP001303160">
    <property type="component" value="Unassembled WGS sequence"/>
</dbReference>
<gene>
    <name evidence="1" type="ORF">QBC40DRAFT_176942</name>
</gene>
<sequence length="170" mass="19620">MSSPSRITQAARQIIECLRTHRINTLTDLCRVERLSAGAKEEADQLAFQEPLTSAWVYYVESNQMLSELRGLTPNYAFCGDMLTYAQDLVRNDPQSNRSWNFAWMVLEKIREEDLIPTYAAIEAAKPEMWGAIVPNEQQIQELAACFTQDWSFAITWMLQHWAVAPPVWY</sequence>
<comment type="caution">
    <text evidence="1">The sequence shown here is derived from an EMBL/GenBank/DDBJ whole genome shotgun (WGS) entry which is preliminary data.</text>
</comment>
<evidence type="ECO:0000313" key="1">
    <source>
        <dbReference type="EMBL" id="KAK4199161.1"/>
    </source>
</evidence>
<dbReference type="AlphaFoldDB" id="A0AAN7AS58"/>
<protein>
    <submittedName>
        <fullName evidence="1">Uncharacterized protein</fullName>
    </submittedName>
</protein>
<name>A0AAN7AS58_9PEZI</name>
<keyword evidence="2" id="KW-1185">Reference proteome</keyword>
<evidence type="ECO:0000313" key="2">
    <source>
        <dbReference type="Proteomes" id="UP001303160"/>
    </source>
</evidence>